<gene>
    <name evidence="2" type="ordered locus">AALP_Aa8g284100</name>
</gene>
<reference evidence="3" key="1">
    <citation type="journal article" date="2015" name="Nat. Plants">
        <title>Genome expansion of Arabis alpina linked with retrotransposition and reduced symmetric DNA methylation.</title>
        <authorList>
            <person name="Willing E.M."/>
            <person name="Rawat V."/>
            <person name="Mandakova T."/>
            <person name="Maumus F."/>
            <person name="James G.V."/>
            <person name="Nordstroem K.J."/>
            <person name="Becker C."/>
            <person name="Warthmann N."/>
            <person name="Chica C."/>
            <person name="Szarzynska B."/>
            <person name="Zytnicki M."/>
            <person name="Albani M.C."/>
            <person name="Kiefer C."/>
            <person name="Bergonzi S."/>
            <person name="Castaings L."/>
            <person name="Mateos J.L."/>
            <person name="Berns M.C."/>
            <person name="Bujdoso N."/>
            <person name="Piofczyk T."/>
            <person name="de Lorenzo L."/>
            <person name="Barrero-Sicilia C."/>
            <person name="Mateos I."/>
            <person name="Piednoel M."/>
            <person name="Hagmann J."/>
            <person name="Chen-Min-Tao R."/>
            <person name="Iglesias-Fernandez R."/>
            <person name="Schuster S.C."/>
            <person name="Alonso-Blanco C."/>
            <person name="Roudier F."/>
            <person name="Carbonero P."/>
            <person name="Paz-Ares J."/>
            <person name="Davis S.J."/>
            <person name="Pecinka A."/>
            <person name="Quesneville H."/>
            <person name="Colot V."/>
            <person name="Lysak M.A."/>
            <person name="Weigel D."/>
            <person name="Coupland G."/>
            <person name="Schneeberger K."/>
        </authorList>
    </citation>
    <scope>NUCLEOTIDE SEQUENCE [LARGE SCALE GENOMIC DNA]</scope>
    <source>
        <strain evidence="3">cv. Pajares</strain>
    </source>
</reference>
<evidence type="ECO:0000313" key="3">
    <source>
        <dbReference type="Proteomes" id="UP000029120"/>
    </source>
</evidence>
<feature type="non-terminal residue" evidence="2">
    <location>
        <position position="1"/>
    </location>
</feature>
<dbReference type="InterPro" id="IPR009072">
    <property type="entry name" value="Histone-fold"/>
</dbReference>
<dbReference type="GO" id="GO:0046982">
    <property type="term" value="F:protein heterodimerization activity"/>
    <property type="evidence" value="ECO:0007669"/>
    <property type="project" value="InterPro"/>
</dbReference>
<accession>A0A087GA16</accession>
<dbReference type="Proteomes" id="UP000029120">
    <property type="component" value="Chromosome 8"/>
</dbReference>
<dbReference type="Pfam" id="PF15630">
    <property type="entry name" value="CENP-S"/>
    <property type="match status" value="1"/>
</dbReference>
<dbReference type="EMBL" id="CM002876">
    <property type="protein sequence ID" value="KFK26718.1"/>
    <property type="molecule type" value="Genomic_DNA"/>
</dbReference>
<dbReference type="GO" id="GO:0071821">
    <property type="term" value="C:FANCM-MHF complex"/>
    <property type="evidence" value="ECO:0007669"/>
    <property type="project" value="InterPro"/>
</dbReference>
<dbReference type="SUPFAM" id="SSF47113">
    <property type="entry name" value="Histone-fold"/>
    <property type="match status" value="1"/>
</dbReference>
<dbReference type="InterPro" id="IPR029003">
    <property type="entry name" value="CENP-S/Mhf1"/>
</dbReference>
<organism evidence="2 3">
    <name type="scientific">Arabis alpina</name>
    <name type="common">Alpine rock-cress</name>
    <dbReference type="NCBI Taxonomy" id="50452"/>
    <lineage>
        <taxon>Eukaryota</taxon>
        <taxon>Viridiplantae</taxon>
        <taxon>Streptophyta</taxon>
        <taxon>Embryophyta</taxon>
        <taxon>Tracheophyta</taxon>
        <taxon>Spermatophyta</taxon>
        <taxon>Magnoliopsida</taxon>
        <taxon>eudicotyledons</taxon>
        <taxon>Gunneridae</taxon>
        <taxon>Pentapetalae</taxon>
        <taxon>rosids</taxon>
        <taxon>malvids</taxon>
        <taxon>Brassicales</taxon>
        <taxon>Brassicaceae</taxon>
        <taxon>Arabideae</taxon>
        <taxon>Arabis</taxon>
    </lineage>
</organism>
<dbReference type="Gramene" id="KFK26718">
    <property type="protein sequence ID" value="KFK26718"/>
    <property type="gene ID" value="AALP_AA8G284100"/>
</dbReference>
<keyword evidence="1" id="KW-0472">Membrane</keyword>
<dbReference type="AlphaFoldDB" id="A0A087GA16"/>
<proteinExistence type="predicted"/>
<evidence type="ECO:0000256" key="1">
    <source>
        <dbReference type="SAM" id="Phobius"/>
    </source>
</evidence>
<protein>
    <recommendedName>
        <fullName evidence="4">Centromere protein S</fullName>
    </recommendedName>
</protein>
<feature type="transmembrane region" description="Helical" evidence="1">
    <location>
        <begin position="28"/>
        <end position="46"/>
    </location>
</feature>
<keyword evidence="1" id="KW-0812">Transmembrane</keyword>
<sequence length="51" mass="5719">NVAKDLELFAHHAGRKIVNMDDVVLSGINRFMICGLLLILNFIYGCSAQKR</sequence>
<evidence type="ECO:0000313" key="2">
    <source>
        <dbReference type="EMBL" id="KFK26718.1"/>
    </source>
</evidence>
<keyword evidence="1" id="KW-1133">Transmembrane helix</keyword>
<keyword evidence="3" id="KW-1185">Reference proteome</keyword>
<evidence type="ECO:0008006" key="4">
    <source>
        <dbReference type="Google" id="ProtNLM"/>
    </source>
</evidence>
<dbReference type="Gene3D" id="1.10.20.10">
    <property type="entry name" value="Histone, subunit A"/>
    <property type="match status" value="1"/>
</dbReference>
<name>A0A087GA16_ARAAL</name>